<keyword evidence="1" id="KW-1185">Reference proteome</keyword>
<reference evidence="2" key="1">
    <citation type="submission" date="2022-11" db="UniProtKB">
        <authorList>
            <consortium name="WormBaseParasite"/>
        </authorList>
    </citation>
    <scope>IDENTIFICATION</scope>
</reference>
<dbReference type="Proteomes" id="UP000887563">
    <property type="component" value="Unplaced"/>
</dbReference>
<protein>
    <submittedName>
        <fullName evidence="2">Uncharacterized protein</fullName>
    </submittedName>
</protein>
<organism evidence="1 2">
    <name type="scientific">Meloidogyne incognita</name>
    <name type="common">Southern root-knot nematode worm</name>
    <name type="synonym">Oxyuris incognita</name>
    <dbReference type="NCBI Taxonomy" id="6306"/>
    <lineage>
        <taxon>Eukaryota</taxon>
        <taxon>Metazoa</taxon>
        <taxon>Ecdysozoa</taxon>
        <taxon>Nematoda</taxon>
        <taxon>Chromadorea</taxon>
        <taxon>Rhabditida</taxon>
        <taxon>Tylenchina</taxon>
        <taxon>Tylenchomorpha</taxon>
        <taxon>Tylenchoidea</taxon>
        <taxon>Meloidogynidae</taxon>
        <taxon>Meloidogyninae</taxon>
        <taxon>Meloidogyne</taxon>
        <taxon>Meloidogyne incognita group</taxon>
    </lineage>
</organism>
<proteinExistence type="predicted"/>
<evidence type="ECO:0000313" key="2">
    <source>
        <dbReference type="WBParaSite" id="Minc3s00306g09826"/>
    </source>
</evidence>
<sequence>MVAATKQVECDRCLTVADDSQLILSKRWTHSQYLLLLKSNLCVFSHQIYRCGGQFKN</sequence>
<name>A0A914L6M1_MELIC</name>
<accession>A0A914L6M1</accession>
<evidence type="ECO:0000313" key="1">
    <source>
        <dbReference type="Proteomes" id="UP000887563"/>
    </source>
</evidence>
<dbReference type="WBParaSite" id="Minc3s00306g09826">
    <property type="protein sequence ID" value="Minc3s00306g09826"/>
    <property type="gene ID" value="Minc3s00306g09826"/>
</dbReference>
<dbReference type="AlphaFoldDB" id="A0A914L6M1"/>